<keyword evidence="2" id="KW-1185">Reference proteome</keyword>
<accession>A0A381E6D1</accession>
<dbReference type="Proteomes" id="UP000254572">
    <property type="component" value="Unassembled WGS sequence"/>
</dbReference>
<gene>
    <name evidence="1" type="ORF">NCTC13294_01139</name>
</gene>
<protein>
    <submittedName>
        <fullName evidence="1">Uncharacterized protein</fullName>
    </submittedName>
</protein>
<dbReference type="OrthoDB" id="5689711at2"/>
<dbReference type="EMBL" id="UFUW01000001">
    <property type="protein sequence ID" value="SUX21987.1"/>
    <property type="molecule type" value="Genomic_DNA"/>
</dbReference>
<evidence type="ECO:0000313" key="2">
    <source>
        <dbReference type="Proteomes" id="UP000254572"/>
    </source>
</evidence>
<sequence length="444" mass="48431">MRQTNYSYPFAGTDAHKEKWKQLNPELVKDKPIVGEVIDQGGFQKNSRIYHSALNKNRWSSEDQYYAQMGQGSVLAMGGPGVLSSIVRTAVATSGAGTIYQGKNEIEQGNTKTGIFYSALGIIDIISAGTSGIISKELSINKPAVASEYKNLADLYKSSPTSLAEATPIRPGEPRYVLNNTGYAFEPNNTNILRGPNGGSIARTGVRYGPWGEVYFENGRYFVFDSNWRRNYIKPGSLNPYKGTKIPEIISQTKHLGKTTPPSIPPSGSAIDSSLSQSRVFNGKILHPDLPPPVAGLDYVPKQLNNPNINTRYSHINGYLAEIDLANDLAASGRRVLKWGDRIGKHGNDVITVNPKTGAVELWDNKFRSTPAAGEISPTFRNQKTLSAALREARDYIQHSNLPPSLKTKAMNNIDKGNVTVYTPASGGVKFSTINKVVNGVLQE</sequence>
<name>A0A381E6D1_9GAMM</name>
<reference evidence="1 2" key="1">
    <citation type="submission" date="2018-06" db="EMBL/GenBank/DDBJ databases">
        <authorList>
            <consortium name="Pathogen Informatics"/>
            <person name="Doyle S."/>
        </authorList>
    </citation>
    <scope>NUCLEOTIDE SEQUENCE [LARGE SCALE GENOMIC DNA]</scope>
    <source>
        <strain evidence="1 2">NCTC13294</strain>
    </source>
</reference>
<dbReference type="AlphaFoldDB" id="A0A381E6D1"/>
<proteinExistence type="predicted"/>
<dbReference type="RefSeq" id="WP_147293465.1">
    <property type="nucleotide sequence ID" value="NZ_UFUW01000001.1"/>
</dbReference>
<evidence type="ECO:0000313" key="1">
    <source>
        <dbReference type="EMBL" id="SUX21987.1"/>
    </source>
</evidence>
<organism evidence="1 2">
    <name type="scientific">Cardiobacterium valvarum</name>
    <dbReference type="NCBI Taxonomy" id="194702"/>
    <lineage>
        <taxon>Bacteria</taxon>
        <taxon>Pseudomonadati</taxon>
        <taxon>Pseudomonadota</taxon>
        <taxon>Gammaproteobacteria</taxon>
        <taxon>Cardiobacteriales</taxon>
        <taxon>Cardiobacteriaceae</taxon>
        <taxon>Cardiobacterium</taxon>
    </lineage>
</organism>